<dbReference type="SUPFAM" id="SSF103473">
    <property type="entry name" value="MFS general substrate transporter"/>
    <property type="match status" value="1"/>
</dbReference>
<evidence type="ECO:0000313" key="2">
    <source>
        <dbReference type="EMBL" id="KAI9254443.1"/>
    </source>
</evidence>
<reference evidence="2" key="2">
    <citation type="submission" date="2023-02" db="EMBL/GenBank/DDBJ databases">
        <authorList>
            <consortium name="DOE Joint Genome Institute"/>
            <person name="Mondo S.J."/>
            <person name="Chang Y."/>
            <person name="Wang Y."/>
            <person name="Ahrendt S."/>
            <person name="Andreopoulos W."/>
            <person name="Barry K."/>
            <person name="Beard J."/>
            <person name="Benny G.L."/>
            <person name="Blankenship S."/>
            <person name="Bonito G."/>
            <person name="Cuomo C."/>
            <person name="Desiro A."/>
            <person name="Gervers K.A."/>
            <person name="Hundley H."/>
            <person name="Kuo A."/>
            <person name="LaButti K."/>
            <person name="Lang B.F."/>
            <person name="Lipzen A."/>
            <person name="O'Donnell K."/>
            <person name="Pangilinan J."/>
            <person name="Reynolds N."/>
            <person name="Sandor L."/>
            <person name="Smith M.W."/>
            <person name="Tsang A."/>
            <person name="Grigoriev I.V."/>
            <person name="Stajich J.E."/>
            <person name="Spatafora J.W."/>
        </authorList>
    </citation>
    <scope>NUCLEOTIDE SEQUENCE</scope>
    <source>
        <strain evidence="2">RSA 2281</strain>
    </source>
</reference>
<dbReference type="InterPro" id="IPR036259">
    <property type="entry name" value="MFS_trans_sf"/>
</dbReference>
<comment type="caution">
    <text evidence="2">The sequence shown here is derived from an EMBL/GenBank/DDBJ whole genome shotgun (WGS) entry which is preliminary data.</text>
</comment>
<dbReference type="EMBL" id="JAIXMP010000024">
    <property type="protein sequence ID" value="KAI9254443.1"/>
    <property type="molecule type" value="Genomic_DNA"/>
</dbReference>
<dbReference type="Proteomes" id="UP001209540">
    <property type="component" value="Unassembled WGS sequence"/>
</dbReference>
<name>A0AAD5JTZ5_9FUNG</name>
<keyword evidence="3" id="KW-1185">Reference proteome</keyword>
<sequence length="260" mass="29429">MDHQNKPELCFNTGTKDPSPITVDNIAGNVEKKRIDVALLVINLKMKLYIIMAHNNNRTERRDKSDLERVFLATYSMLIILDVRIKSAILFFLGAIAIKNKIILLTIITLACAPTLSIHFKDEWGYSAGQIGLISLAIGLPPFFSVPLPGYLYDRLGPRYLCFLTIFISDALLLPMNILTSATIVKESYPVCDTPDDEGNQDQQKQQEEEHIHDEECFGRSYGLIRSIFSVAYCYNYLDSSNVKPNTHTEFQITSKSLCR</sequence>
<evidence type="ECO:0000256" key="1">
    <source>
        <dbReference type="SAM" id="Phobius"/>
    </source>
</evidence>
<keyword evidence="1" id="KW-0812">Transmembrane</keyword>
<evidence type="ECO:0000313" key="3">
    <source>
        <dbReference type="Proteomes" id="UP001209540"/>
    </source>
</evidence>
<dbReference type="AlphaFoldDB" id="A0AAD5JTZ5"/>
<protein>
    <submittedName>
        <fullName evidence="2">Uncharacterized protein</fullName>
    </submittedName>
</protein>
<keyword evidence="1" id="KW-1133">Transmembrane helix</keyword>
<keyword evidence="1" id="KW-0472">Membrane</keyword>
<accession>A0AAD5JTZ5</accession>
<reference evidence="2" key="1">
    <citation type="journal article" date="2022" name="IScience">
        <title>Evolution of zygomycete secretomes and the origins of terrestrial fungal ecologies.</title>
        <authorList>
            <person name="Chang Y."/>
            <person name="Wang Y."/>
            <person name="Mondo S."/>
            <person name="Ahrendt S."/>
            <person name="Andreopoulos W."/>
            <person name="Barry K."/>
            <person name="Beard J."/>
            <person name="Benny G.L."/>
            <person name="Blankenship S."/>
            <person name="Bonito G."/>
            <person name="Cuomo C."/>
            <person name="Desiro A."/>
            <person name="Gervers K.A."/>
            <person name="Hundley H."/>
            <person name="Kuo A."/>
            <person name="LaButti K."/>
            <person name="Lang B.F."/>
            <person name="Lipzen A."/>
            <person name="O'Donnell K."/>
            <person name="Pangilinan J."/>
            <person name="Reynolds N."/>
            <person name="Sandor L."/>
            <person name="Smith M.E."/>
            <person name="Tsang A."/>
            <person name="Grigoriev I.V."/>
            <person name="Stajich J.E."/>
            <person name="Spatafora J.W."/>
        </authorList>
    </citation>
    <scope>NUCLEOTIDE SEQUENCE</scope>
    <source>
        <strain evidence="2">RSA 2281</strain>
    </source>
</reference>
<feature type="transmembrane region" description="Helical" evidence="1">
    <location>
        <begin position="126"/>
        <end position="148"/>
    </location>
</feature>
<proteinExistence type="predicted"/>
<gene>
    <name evidence="2" type="ORF">BDA99DRAFT_540202</name>
</gene>
<feature type="transmembrane region" description="Helical" evidence="1">
    <location>
        <begin position="160"/>
        <end position="179"/>
    </location>
</feature>
<organism evidence="2 3">
    <name type="scientific">Phascolomyces articulosus</name>
    <dbReference type="NCBI Taxonomy" id="60185"/>
    <lineage>
        <taxon>Eukaryota</taxon>
        <taxon>Fungi</taxon>
        <taxon>Fungi incertae sedis</taxon>
        <taxon>Mucoromycota</taxon>
        <taxon>Mucoromycotina</taxon>
        <taxon>Mucoromycetes</taxon>
        <taxon>Mucorales</taxon>
        <taxon>Lichtheimiaceae</taxon>
        <taxon>Phascolomyces</taxon>
    </lineage>
</organism>
<dbReference type="Gene3D" id="1.20.1250.20">
    <property type="entry name" value="MFS general substrate transporter like domains"/>
    <property type="match status" value="1"/>
</dbReference>